<accession>A0A1M2VGT5</accession>
<dbReference type="EMBL" id="MNAD01001255">
    <property type="protein sequence ID" value="OJT06810.1"/>
    <property type="molecule type" value="Genomic_DNA"/>
</dbReference>
<evidence type="ECO:0000256" key="1">
    <source>
        <dbReference type="SAM" id="MobiDB-lite"/>
    </source>
</evidence>
<protein>
    <submittedName>
        <fullName evidence="3">Uncharacterized protein</fullName>
    </submittedName>
</protein>
<evidence type="ECO:0000256" key="2">
    <source>
        <dbReference type="SAM" id="SignalP"/>
    </source>
</evidence>
<dbReference type="Proteomes" id="UP000184267">
    <property type="component" value="Unassembled WGS sequence"/>
</dbReference>
<gene>
    <name evidence="3" type="ORF">TRAPUB_2327</name>
</gene>
<name>A0A1M2VGT5_TRAPU</name>
<reference evidence="3 4" key="1">
    <citation type="submission" date="2016-10" db="EMBL/GenBank/DDBJ databases">
        <title>Genome sequence of the basidiomycete white-rot fungus Trametes pubescens.</title>
        <authorList>
            <person name="Makela M.R."/>
            <person name="Granchi Z."/>
            <person name="Peng M."/>
            <person name="De Vries R.P."/>
            <person name="Grigoriev I."/>
            <person name="Riley R."/>
            <person name="Hilden K."/>
        </authorList>
    </citation>
    <scope>NUCLEOTIDE SEQUENCE [LARGE SCALE GENOMIC DNA]</scope>
    <source>
        <strain evidence="3 4">FBCC735</strain>
    </source>
</reference>
<feature type="chain" id="PRO_5012544327" evidence="2">
    <location>
        <begin position="24"/>
        <end position="246"/>
    </location>
</feature>
<proteinExistence type="predicted"/>
<feature type="signal peptide" evidence="2">
    <location>
        <begin position="1"/>
        <end position="23"/>
    </location>
</feature>
<dbReference type="OrthoDB" id="4584900at2759"/>
<evidence type="ECO:0000313" key="3">
    <source>
        <dbReference type="EMBL" id="OJT06810.1"/>
    </source>
</evidence>
<evidence type="ECO:0000313" key="4">
    <source>
        <dbReference type="Proteomes" id="UP000184267"/>
    </source>
</evidence>
<organism evidence="3 4">
    <name type="scientific">Trametes pubescens</name>
    <name type="common">White-rot fungus</name>
    <dbReference type="NCBI Taxonomy" id="154538"/>
    <lineage>
        <taxon>Eukaryota</taxon>
        <taxon>Fungi</taxon>
        <taxon>Dikarya</taxon>
        <taxon>Basidiomycota</taxon>
        <taxon>Agaricomycotina</taxon>
        <taxon>Agaricomycetes</taxon>
        <taxon>Polyporales</taxon>
        <taxon>Polyporaceae</taxon>
        <taxon>Trametes</taxon>
    </lineage>
</organism>
<keyword evidence="2" id="KW-0732">Signal</keyword>
<dbReference type="OMA" id="VHWVNPD"/>
<dbReference type="AlphaFoldDB" id="A0A1M2VGT5"/>
<comment type="caution">
    <text evidence="3">The sequence shown here is derived from an EMBL/GenBank/DDBJ whole genome shotgun (WGS) entry which is preliminary data.</text>
</comment>
<keyword evidence="4" id="KW-1185">Reference proteome</keyword>
<sequence length="246" mass="25884">MLTLARVVSFALLALSLFTIAHASPASRRAATNAERLARGQGPARPRRLYSGTRTSTSLACFQTGSIGIFPAGTVTSAIRKRSDAIGWLGAYGVSSTLAQAWTYQYTLTSTTSSLLELNHPGTPYRLAGVAIRSGPQVTLGPGNAYYLELQNSRAHTAAGSATATYVYDTYAIGYAQTSIFEIDINGKLSVHWVNPDGSVAAQYLYVSGTGVYVTGDPAALQSQLGSAATLTAVDLFFDVPDTVVS</sequence>
<feature type="region of interest" description="Disordered" evidence="1">
    <location>
        <begin position="31"/>
        <end position="50"/>
    </location>
</feature>